<evidence type="ECO:0000313" key="3">
    <source>
        <dbReference type="EMBL" id="KAF7634124.1"/>
    </source>
</evidence>
<evidence type="ECO:0000256" key="2">
    <source>
        <dbReference type="SAM" id="MobiDB-lite"/>
    </source>
</evidence>
<name>A0A8S9ZL68_9BILA</name>
<evidence type="ECO:0000313" key="4">
    <source>
        <dbReference type="Proteomes" id="UP000605970"/>
    </source>
</evidence>
<proteinExistence type="predicted"/>
<feature type="compositionally biased region" description="Gly residues" evidence="2">
    <location>
        <begin position="224"/>
        <end position="241"/>
    </location>
</feature>
<gene>
    <name evidence="3" type="ORF">Mgra_00006423</name>
</gene>
<dbReference type="InterPro" id="IPR037238">
    <property type="entry name" value="YbiA-like_sf"/>
</dbReference>
<keyword evidence="4" id="KW-1185">Reference proteome</keyword>
<dbReference type="Proteomes" id="UP000605970">
    <property type="component" value="Unassembled WGS sequence"/>
</dbReference>
<feature type="coiled-coil region" evidence="1">
    <location>
        <begin position="23"/>
        <end position="64"/>
    </location>
</feature>
<protein>
    <submittedName>
        <fullName evidence="3">DUF1768 domain-containing protein</fullName>
    </submittedName>
</protein>
<comment type="caution">
    <text evidence="3">The sequence shown here is derived from an EMBL/GenBank/DDBJ whole genome shotgun (WGS) entry which is preliminary data.</text>
</comment>
<organism evidence="3 4">
    <name type="scientific">Meloidogyne graminicola</name>
    <dbReference type="NCBI Taxonomy" id="189291"/>
    <lineage>
        <taxon>Eukaryota</taxon>
        <taxon>Metazoa</taxon>
        <taxon>Ecdysozoa</taxon>
        <taxon>Nematoda</taxon>
        <taxon>Chromadorea</taxon>
        <taxon>Rhabditida</taxon>
        <taxon>Tylenchina</taxon>
        <taxon>Tylenchomorpha</taxon>
        <taxon>Tylenchoidea</taxon>
        <taxon>Meloidogynidae</taxon>
        <taxon>Meloidogyninae</taxon>
        <taxon>Meloidogyne</taxon>
    </lineage>
</organism>
<accession>A0A8S9ZL68</accession>
<evidence type="ECO:0000256" key="1">
    <source>
        <dbReference type="SAM" id="Coils"/>
    </source>
</evidence>
<sequence length="254" mass="29139">MSVNIQNEIAVIKQDAMLVRNAVILLENEKESLRKAIRKLKLENGRMKQKIKTLNEKVSKLTNDKVVDIDDARAPEAGCDYDELNRDFYLIGGIHDPLSLRFEVTIRDKDGIEHKSAERFYWYKMAEKFGDEECKKKLVQAPNVQTAEEAFFGTGWRKNRDESNKPVFWDGENEGGKILMNLRHELKKTHTFNGPQEEEESNNKLREMTRFVWRRIDPTKRLMIGGGGRGLSGGLRGGRNGGLSNRFGGKAQRQ</sequence>
<dbReference type="AlphaFoldDB" id="A0A8S9ZL68"/>
<feature type="compositionally biased region" description="Low complexity" evidence="2">
    <location>
        <begin position="242"/>
        <end position="254"/>
    </location>
</feature>
<reference evidence="3" key="1">
    <citation type="journal article" date="2020" name="Ecol. Evol.">
        <title>Genome structure and content of the rice root-knot nematode (Meloidogyne graminicola).</title>
        <authorList>
            <person name="Phan N.T."/>
            <person name="Danchin E.G.J."/>
            <person name="Klopp C."/>
            <person name="Perfus-Barbeoch L."/>
            <person name="Kozlowski D.K."/>
            <person name="Koutsovoulos G.D."/>
            <person name="Lopez-Roques C."/>
            <person name="Bouchez O."/>
            <person name="Zahm M."/>
            <person name="Besnard G."/>
            <person name="Bellafiore S."/>
        </authorList>
    </citation>
    <scope>NUCLEOTIDE SEQUENCE</scope>
    <source>
        <strain evidence="3">VN-18</strain>
    </source>
</reference>
<keyword evidence="1" id="KW-0175">Coiled coil</keyword>
<dbReference type="SUPFAM" id="SSF143990">
    <property type="entry name" value="YbiA-like"/>
    <property type="match status" value="1"/>
</dbReference>
<feature type="region of interest" description="Disordered" evidence="2">
    <location>
        <begin position="224"/>
        <end position="254"/>
    </location>
</feature>
<dbReference type="EMBL" id="JABEBT010000063">
    <property type="protein sequence ID" value="KAF7634124.1"/>
    <property type="molecule type" value="Genomic_DNA"/>
</dbReference>
<dbReference type="OrthoDB" id="206452at2759"/>